<dbReference type="Proteomes" id="UP000240572">
    <property type="component" value="Unassembled WGS sequence"/>
</dbReference>
<feature type="transmembrane region" description="Helical" evidence="5">
    <location>
        <begin position="154"/>
        <end position="176"/>
    </location>
</feature>
<comment type="subcellular location">
    <subcellularLocation>
        <location evidence="1">Membrane</location>
        <topology evidence="1">Multi-pass membrane protein</topology>
    </subcellularLocation>
</comment>
<evidence type="ECO:0000256" key="1">
    <source>
        <dbReference type="ARBA" id="ARBA00004141"/>
    </source>
</evidence>
<reference evidence="7 8" key="1">
    <citation type="submission" date="2018-03" db="EMBL/GenBank/DDBJ databases">
        <title>Genomic Encyclopedia of Type Strains, Phase III (KMG-III): the genomes of soil and plant-associated and newly described type strains.</title>
        <authorList>
            <person name="Whitman W."/>
        </authorList>
    </citation>
    <scope>NUCLEOTIDE SEQUENCE [LARGE SCALE GENOMIC DNA]</scope>
    <source>
        <strain evidence="7 8">CGMCC 1.12700</strain>
    </source>
</reference>
<evidence type="ECO:0000256" key="5">
    <source>
        <dbReference type="SAM" id="Phobius"/>
    </source>
</evidence>
<dbReference type="GO" id="GO:0016020">
    <property type="term" value="C:membrane"/>
    <property type="evidence" value="ECO:0007669"/>
    <property type="project" value="UniProtKB-SubCell"/>
</dbReference>
<dbReference type="InterPro" id="IPR007267">
    <property type="entry name" value="GtrA_DPMS_TM"/>
</dbReference>
<comment type="caution">
    <text evidence="7">The sequence shown here is derived from an EMBL/GenBank/DDBJ whole genome shotgun (WGS) entry which is preliminary data.</text>
</comment>
<feature type="domain" description="GtrA/DPMS transmembrane" evidence="6">
    <location>
        <begin position="80"/>
        <end position="207"/>
    </location>
</feature>
<dbReference type="Pfam" id="PF04138">
    <property type="entry name" value="GtrA_DPMS_TM"/>
    <property type="match status" value="1"/>
</dbReference>
<organism evidence="7 8">
    <name type="scientific">Taibaiella chishuiensis</name>
    <dbReference type="NCBI Taxonomy" id="1434707"/>
    <lineage>
        <taxon>Bacteria</taxon>
        <taxon>Pseudomonadati</taxon>
        <taxon>Bacteroidota</taxon>
        <taxon>Chitinophagia</taxon>
        <taxon>Chitinophagales</taxon>
        <taxon>Chitinophagaceae</taxon>
        <taxon>Taibaiella</taxon>
    </lineage>
</organism>
<evidence type="ECO:0000313" key="8">
    <source>
        <dbReference type="Proteomes" id="UP000240572"/>
    </source>
</evidence>
<accession>A0A2P8D1J6</accession>
<evidence type="ECO:0000313" key="7">
    <source>
        <dbReference type="EMBL" id="PSK91103.1"/>
    </source>
</evidence>
<keyword evidence="2 5" id="KW-0812">Transmembrane</keyword>
<proteinExistence type="predicted"/>
<evidence type="ECO:0000256" key="2">
    <source>
        <dbReference type="ARBA" id="ARBA00022692"/>
    </source>
</evidence>
<keyword evidence="3 5" id="KW-1133">Transmembrane helix</keyword>
<dbReference type="GO" id="GO:0000271">
    <property type="term" value="P:polysaccharide biosynthetic process"/>
    <property type="evidence" value="ECO:0007669"/>
    <property type="project" value="InterPro"/>
</dbReference>
<dbReference type="AlphaFoldDB" id="A0A2P8D1J6"/>
<feature type="transmembrane region" description="Helical" evidence="5">
    <location>
        <begin position="79"/>
        <end position="100"/>
    </location>
</feature>
<evidence type="ECO:0000256" key="4">
    <source>
        <dbReference type="ARBA" id="ARBA00023136"/>
    </source>
</evidence>
<protein>
    <submittedName>
        <fullName evidence="7">Putative flippase GtrA</fullName>
    </submittedName>
</protein>
<evidence type="ECO:0000259" key="6">
    <source>
        <dbReference type="Pfam" id="PF04138"/>
    </source>
</evidence>
<name>A0A2P8D1J6_9BACT</name>
<feature type="transmembrane region" description="Helical" evidence="5">
    <location>
        <begin position="120"/>
        <end position="142"/>
    </location>
</feature>
<sequence length="227" mass="26501">MLVYNIHFRNFKRCGEKVVRQFSLKVPGFVKIHLLFLYFCKLVKHYKDSRKFNFVRDTILNVIDFFHPIFSRWIPLQTFRYLACGGGVTVLGLVVYFISYNYILHDELVSFAGIHMTRYIAAYAISFLVSFPIGFFLSKFVVFQESHLKGRIQLFRYAALQGFNIILNYSLLHFFAGFCGFWATPSQTITTAILAVFSYFFQRHVSFRSKKPPVALHASMEQEESMG</sequence>
<keyword evidence="4 5" id="KW-0472">Membrane</keyword>
<gene>
    <name evidence="7" type="ORF">B0I18_106113</name>
</gene>
<evidence type="ECO:0000256" key="3">
    <source>
        <dbReference type="ARBA" id="ARBA00022989"/>
    </source>
</evidence>
<keyword evidence="8" id="KW-1185">Reference proteome</keyword>
<dbReference type="EMBL" id="PYGD01000006">
    <property type="protein sequence ID" value="PSK91103.1"/>
    <property type="molecule type" value="Genomic_DNA"/>
</dbReference>
<feature type="transmembrane region" description="Helical" evidence="5">
    <location>
        <begin position="182"/>
        <end position="201"/>
    </location>
</feature>